<dbReference type="Proteomes" id="UP001159042">
    <property type="component" value="Unassembled WGS sequence"/>
</dbReference>
<proteinExistence type="predicted"/>
<reference evidence="2 3" key="1">
    <citation type="journal article" date="2023" name="Insect Mol. Biol.">
        <title>Genome sequencing provides insights into the evolution of gene families encoding plant cell wall-degrading enzymes in longhorned beetles.</title>
        <authorList>
            <person name="Shin N.R."/>
            <person name="Okamura Y."/>
            <person name="Kirsch R."/>
            <person name="Pauchet Y."/>
        </authorList>
    </citation>
    <scope>NUCLEOTIDE SEQUENCE [LARGE SCALE GENOMIC DNA]</scope>
    <source>
        <strain evidence="2">EAD_L_NR</strain>
    </source>
</reference>
<dbReference type="AlphaFoldDB" id="A0AAV8VW13"/>
<accession>A0AAV8VW13</accession>
<keyword evidence="3" id="KW-1185">Reference proteome</keyword>
<name>A0AAV8VW13_9CUCU</name>
<comment type="caution">
    <text evidence="2">The sequence shown here is derived from an EMBL/GenBank/DDBJ whole genome shotgun (WGS) entry which is preliminary data.</text>
</comment>
<protein>
    <submittedName>
        <fullName evidence="2">Uncharacterized protein</fullName>
    </submittedName>
</protein>
<dbReference type="EMBL" id="JANEYG010000026">
    <property type="protein sequence ID" value="KAJ8918458.1"/>
    <property type="molecule type" value="Genomic_DNA"/>
</dbReference>
<sequence length="144" mass="16334">MSPVVTFYGLPRIHQHCVAIIKNIQKFTIMKAFLGIPSNFPKSALMFSKLVHNAHFYFHHKIVCGRILYFYRQLIISSVEREPLTHSCQNSFVKPNKISRPGSTNQNLLVLLLTAALTKLSTSSPRLEARSEPDTMPSMPSNHL</sequence>
<gene>
    <name evidence="2" type="ORF">NQ315_008155</name>
</gene>
<evidence type="ECO:0000313" key="3">
    <source>
        <dbReference type="Proteomes" id="UP001159042"/>
    </source>
</evidence>
<feature type="region of interest" description="Disordered" evidence="1">
    <location>
        <begin position="124"/>
        <end position="144"/>
    </location>
</feature>
<organism evidence="2 3">
    <name type="scientific">Exocentrus adspersus</name>
    <dbReference type="NCBI Taxonomy" id="1586481"/>
    <lineage>
        <taxon>Eukaryota</taxon>
        <taxon>Metazoa</taxon>
        <taxon>Ecdysozoa</taxon>
        <taxon>Arthropoda</taxon>
        <taxon>Hexapoda</taxon>
        <taxon>Insecta</taxon>
        <taxon>Pterygota</taxon>
        <taxon>Neoptera</taxon>
        <taxon>Endopterygota</taxon>
        <taxon>Coleoptera</taxon>
        <taxon>Polyphaga</taxon>
        <taxon>Cucujiformia</taxon>
        <taxon>Chrysomeloidea</taxon>
        <taxon>Cerambycidae</taxon>
        <taxon>Lamiinae</taxon>
        <taxon>Acanthocinini</taxon>
        <taxon>Exocentrus</taxon>
    </lineage>
</organism>
<evidence type="ECO:0000313" key="2">
    <source>
        <dbReference type="EMBL" id="KAJ8918458.1"/>
    </source>
</evidence>
<evidence type="ECO:0000256" key="1">
    <source>
        <dbReference type="SAM" id="MobiDB-lite"/>
    </source>
</evidence>